<proteinExistence type="predicted"/>
<keyword evidence="2" id="KW-1185">Reference proteome</keyword>
<gene>
    <name evidence="1" type="ORF">BROSI_A2444</name>
</gene>
<reference evidence="2" key="1">
    <citation type="journal article" date="2015" name="Genome Announc.">
        <title>Draft Genome Sequence of an Anaerobic Ammonium-Oxidizing Bacterium, "Candidatus Brocadia sinica".</title>
        <authorList>
            <person name="Oshiki M."/>
            <person name="Shinyako-Hata K."/>
            <person name="Satoh H."/>
            <person name="Okabe S."/>
        </authorList>
    </citation>
    <scope>NUCLEOTIDE SEQUENCE [LARGE SCALE GENOMIC DNA]</scope>
    <source>
        <strain evidence="2">JPN1</strain>
    </source>
</reference>
<dbReference type="GO" id="GO:0006508">
    <property type="term" value="P:proteolysis"/>
    <property type="evidence" value="ECO:0007669"/>
    <property type="project" value="UniProtKB-KW"/>
</dbReference>
<keyword evidence="1" id="KW-0645">Protease</keyword>
<keyword evidence="1" id="KW-0378">Hydrolase</keyword>
<dbReference type="GO" id="GO:0008233">
    <property type="term" value="F:peptidase activity"/>
    <property type="evidence" value="ECO:0007669"/>
    <property type="project" value="UniProtKB-KW"/>
</dbReference>
<accession>A0ABQ0JYU0</accession>
<comment type="caution">
    <text evidence="1">The sequence shown here is derived from an EMBL/GenBank/DDBJ whole genome shotgun (WGS) entry which is preliminary data.</text>
</comment>
<evidence type="ECO:0000313" key="1">
    <source>
        <dbReference type="EMBL" id="GAN33909.1"/>
    </source>
</evidence>
<dbReference type="RefSeq" id="WP_157842502.1">
    <property type="nucleotide sequence ID" value="NZ_BAFN01000001.1"/>
</dbReference>
<organism evidence="1 2">
    <name type="scientific">Candidatus Brocadia sinica JPN1</name>
    <dbReference type="NCBI Taxonomy" id="1197129"/>
    <lineage>
        <taxon>Bacteria</taxon>
        <taxon>Pseudomonadati</taxon>
        <taxon>Planctomycetota</taxon>
        <taxon>Candidatus Brocadiia</taxon>
        <taxon>Candidatus Brocadiales</taxon>
        <taxon>Candidatus Brocadiaceae</taxon>
        <taxon>Candidatus Brocadia</taxon>
    </lineage>
</organism>
<protein>
    <submittedName>
        <fullName evidence="1">Secreted Zn-dependent protease</fullName>
    </submittedName>
</protein>
<sequence length="51" mass="5604">MGGWRRNGWKARCMNQEYLIEGVTVSGDRASIGAKRHRNGCGAKGGRKVEV</sequence>
<dbReference type="EMBL" id="BAFN01000001">
    <property type="protein sequence ID" value="GAN33909.1"/>
    <property type="molecule type" value="Genomic_DNA"/>
</dbReference>
<name>A0ABQ0JYU0_9BACT</name>
<dbReference type="Proteomes" id="UP000032309">
    <property type="component" value="Unassembled WGS sequence"/>
</dbReference>
<evidence type="ECO:0000313" key="2">
    <source>
        <dbReference type="Proteomes" id="UP000032309"/>
    </source>
</evidence>